<evidence type="ECO:0000313" key="1">
    <source>
        <dbReference type="EMBL" id="MTU39482.1"/>
    </source>
</evidence>
<evidence type="ECO:0000313" key="2">
    <source>
        <dbReference type="EMBL" id="MTU70261.1"/>
    </source>
</evidence>
<dbReference type="RefSeq" id="WP_122115158.1">
    <property type="nucleotide sequence ID" value="NZ_JADNFV010000016.1"/>
</dbReference>
<dbReference type="AlphaFoldDB" id="A0A3E4ZYJ7"/>
<name>A0A3E4ZYJ7_9BACT</name>
<reference evidence="5 6" key="2">
    <citation type="journal article" date="2019" name="Nat. Med.">
        <title>A library of human gut bacterial isolates paired with longitudinal multiomics data enables mechanistic microbiome research.</title>
        <authorList>
            <person name="Poyet M."/>
            <person name="Groussin M."/>
            <person name="Gibbons S.M."/>
            <person name="Avila-Pacheco J."/>
            <person name="Jiang X."/>
            <person name="Kearney S.M."/>
            <person name="Perrotta A.R."/>
            <person name="Berdy B."/>
            <person name="Zhao S."/>
            <person name="Lieberman T.D."/>
            <person name="Swanson P.K."/>
            <person name="Smith M."/>
            <person name="Roesemann S."/>
            <person name="Alexander J.E."/>
            <person name="Rich S.A."/>
            <person name="Livny J."/>
            <person name="Vlamakis H."/>
            <person name="Clish C."/>
            <person name="Bullock K."/>
            <person name="Deik A."/>
            <person name="Scott J."/>
            <person name="Pierce K.A."/>
            <person name="Xavier R.J."/>
            <person name="Alm E.J."/>
        </authorList>
    </citation>
    <scope>NUCLEOTIDE SEQUENCE [LARGE SCALE GENOMIC DNA]</scope>
    <source>
        <strain evidence="2 6">BIOML-A16</strain>
        <strain evidence="1 5">BIOML-A29</strain>
    </source>
</reference>
<keyword evidence="5" id="KW-1185">Reference proteome</keyword>
<dbReference type="EMBL" id="QSII01000018">
    <property type="protein sequence ID" value="RHC83249.1"/>
    <property type="molecule type" value="Genomic_DNA"/>
</dbReference>
<dbReference type="Pfam" id="PF11363">
    <property type="entry name" value="DUF3164"/>
    <property type="match status" value="1"/>
</dbReference>
<evidence type="ECO:0000313" key="4">
    <source>
        <dbReference type="Proteomes" id="UP000286260"/>
    </source>
</evidence>
<dbReference type="EMBL" id="WNCN01000008">
    <property type="protein sequence ID" value="MTU39482.1"/>
    <property type="molecule type" value="Genomic_DNA"/>
</dbReference>
<evidence type="ECO:0000313" key="6">
    <source>
        <dbReference type="Proteomes" id="UP000448908"/>
    </source>
</evidence>
<proteinExistence type="predicted"/>
<evidence type="ECO:0000313" key="5">
    <source>
        <dbReference type="Proteomes" id="UP000434916"/>
    </source>
</evidence>
<organism evidence="3 4">
    <name type="scientific">Parabacteroides merdae</name>
    <dbReference type="NCBI Taxonomy" id="46503"/>
    <lineage>
        <taxon>Bacteria</taxon>
        <taxon>Pseudomonadati</taxon>
        <taxon>Bacteroidota</taxon>
        <taxon>Bacteroidia</taxon>
        <taxon>Bacteroidales</taxon>
        <taxon>Tannerellaceae</taxon>
        <taxon>Parabacteroides</taxon>
    </lineage>
</organism>
<evidence type="ECO:0000313" key="3">
    <source>
        <dbReference type="EMBL" id="RHC83249.1"/>
    </source>
</evidence>
<dbReference type="Proteomes" id="UP000286260">
    <property type="component" value="Unassembled WGS sequence"/>
</dbReference>
<accession>A0A3E4ZYJ7</accession>
<comment type="caution">
    <text evidence="3">The sequence shown here is derived from an EMBL/GenBank/DDBJ whole genome shotgun (WGS) entry which is preliminary data.</text>
</comment>
<gene>
    <name evidence="3" type="ORF">DW828_12925</name>
    <name evidence="1" type="ORF">GMD82_08290</name>
    <name evidence="2" type="ORF">GMD92_14615</name>
</gene>
<protein>
    <submittedName>
        <fullName evidence="3">DUF3164 family protein</fullName>
    </submittedName>
</protein>
<dbReference type="EMBL" id="WNDA01000024">
    <property type="protein sequence ID" value="MTU70261.1"/>
    <property type="molecule type" value="Genomic_DNA"/>
</dbReference>
<dbReference type="Proteomes" id="UP000448908">
    <property type="component" value="Unassembled WGS sequence"/>
</dbReference>
<dbReference type="InterPro" id="IPR021505">
    <property type="entry name" value="Phage_B3_Orf6"/>
</dbReference>
<reference evidence="3 4" key="1">
    <citation type="submission" date="2018-08" db="EMBL/GenBank/DDBJ databases">
        <title>A genome reference for cultivated species of the human gut microbiota.</title>
        <authorList>
            <person name="Zou Y."/>
            <person name="Xue W."/>
            <person name="Luo G."/>
        </authorList>
    </citation>
    <scope>NUCLEOTIDE SEQUENCE [LARGE SCALE GENOMIC DNA]</scope>
    <source>
        <strain evidence="3 4">AM34-17</strain>
    </source>
</reference>
<sequence>MEDLSKLTSKDLEALLAKKREEEHRQALDKRAAYEGIRAELVQKVENKVRSVCDEVKGLHAFCVDEIGAFRQVLAEYGQLRREGQMSFTVQEGCFRIEVRSNKVKRFDERADIAASRLIEFLQQWIEGKDAGSDDPMYQLAMTLLERNKYGDLDYKSISKLYELEDKFDDPEYTAIMNLFKESHLVEGTATNFYFFEKDKMGVWKKLEPSFNRL</sequence>
<dbReference type="Proteomes" id="UP000434916">
    <property type="component" value="Unassembled WGS sequence"/>
</dbReference>